<dbReference type="Proteomes" id="UP001220395">
    <property type="component" value="Chromosome"/>
</dbReference>
<name>A0ABY7TI77_9SPHN</name>
<dbReference type="Pfam" id="PF04134">
    <property type="entry name" value="DCC1-like"/>
    <property type="match status" value="1"/>
</dbReference>
<protein>
    <submittedName>
        <fullName evidence="1">DUF393 domain-containing protein</fullName>
    </submittedName>
</protein>
<evidence type="ECO:0000313" key="1">
    <source>
        <dbReference type="EMBL" id="WCT72932.1"/>
    </source>
</evidence>
<keyword evidence="2" id="KW-1185">Reference proteome</keyword>
<reference evidence="1 2" key="1">
    <citation type="submission" date="2023-02" db="EMBL/GenBank/DDBJ databases">
        <title>Genome sequence of Sphingomonas naphthae.</title>
        <authorList>
            <person name="Kim S."/>
            <person name="Heo J."/>
            <person name="Kwon S.-W."/>
        </authorList>
    </citation>
    <scope>NUCLEOTIDE SEQUENCE [LARGE SCALE GENOMIC DNA]</scope>
    <source>
        <strain evidence="1 2">KACC 18716</strain>
    </source>
</reference>
<proteinExistence type="predicted"/>
<accession>A0ABY7TI77</accession>
<dbReference type="InterPro" id="IPR007263">
    <property type="entry name" value="DCC1-like"/>
</dbReference>
<evidence type="ECO:0000313" key="2">
    <source>
        <dbReference type="Proteomes" id="UP001220395"/>
    </source>
</evidence>
<dbReference type="RefSeq" id="WP_273686907.1">
    <property type="nucleotide sequence ID" value="NZ_CP117411.1"/>
</dbReference>
<organism evidence="1 2">
    <name type="scientific">Sphingomonas naphthae</name>
    <dbReference type="NCBI Taxonomy" id="1813468"/>
    <lineage>
        <taxon>Bacteria</taxon>
        <taxon>Pseudomonadati</taxon>
        <taxon>Pseudomonadota</taxon>
        <taxon>Alphaproteobacteria</taxon>
        <taxon>Sphingomonadales</taxon>
        <taxon>Sphingomonadaceae</taxon>
        <taxon>Sphingomonas</taxon>
    </lineage>
</organism>
<dbReference type="EMBL" id="CP117411">
    <property type="protein sequence ID" value="WCT72932.1"/>
    <property type="molecule type" value="Genomic_DNA"/>
</dbReference>
<sequence length="143" mass="15883">MSAPAAAAPAGDPALIVYDGDCIFCQNYVRFFRLRETVGPVELIDARSGDPRVRQYQRDYDLNEGMLFVHKGQVHYGDEAVHMLAMLSSSSNLFAWANRHLFSHRWIARAAYPLLKAGRRATLKVRGKGLIPADLQAPAPATE</sequence>
<gene>
    <name evidence="1" type="ORF">PQ455_15020</name>
</gene>